<dbReference type="GO" id="GO:0016787">
    <property type="term" value="F:hydrolase activity"/>
    <property type="evidence" value="ECO:0007669"/>
    <property type="project" value="UniProtKB-KW"/>
</dbReference>
<evidence type="ECO:0000256" key="3">
    <source>
        <dbReference type="ARBA" id="ARBA00022722"/>
    </source>
</evidence>
<dbReference type="AlphaFoldDB" id="A0A699R215"/>
<evidence type="ECO:0000256" key="1">
    <source>
        <dbReference type="ARBA" id="ARBA00022679"/>
    </source>
</evidence>
<keyword evidence="6 8" id="KW-0695">RNA-directed DNA polymerase</keyword>
<dbReference type="PANTHER" id="PTHR34072:SF52">
    <property type="entry name" value="RIBONUCLEASE H"/>
    <property type="match status" value="1"/>
</dbReference>
<proteinExistence type="predicted"/>
<protein>
    <submittedName>
        <fullName evidence="8">Putative reverse transcriptase domain-containing protein</fullName>
    </submittedName>
</protein>
<feature type="domain" description="Reverse transcriptase RNase H-like" evidence="7">
    <location>
        <begin position="66"/>
        <end position="107"/>
    </location>
</feature>
<dbReference type="InterPro" id="IPR043502">
    <property type="entry name" value="DNA/RNA_pol_sf"/>
</dbReference>
<accession>A0A699R215</accession>
<evidence type="ECO:0000256" key="5">
    <source>
        <dbReference type="ARBA" id="ARBA00022801"/>
    </source>
</evidence>
<dbReference type="SUPFAM" id="SSF56672">
    <property type="entry name" value="DNA/RNA polymerases"/>
    <property type="match status" value="1"/>
</dbReference>
<sequence length="169" mass="19682">AGRPLSHQWRSVHSSDWRVITEEKLCNAPVLALLDGPNDFVVYCDTSNQGCGCMLMRRGKVIAYALRHHLYEAKSVIYTDHKSLQYIFNQKKLNMRQRRWIDLLSDYECEIKYHLGKANVMADALNRKERLKPRRVRAMSMTIQSGLKAKILEAQMESTKDFKAPPEWL</sequence>
<keyword evidence="1" id="KW-0808">Transferase</keyword>
<evidence type="ECO:0000256" key="2">
    <source>
        <dbReference type="ARBA" id="ARBA00022695"/>
    </source>
</evidence>
<evidence type="ECO:0000259" key="7">
    <source>
        <dbReference type="Pfam" id="PF17917"/>
    </source>
</evidence>
<dbReference type="CDD" id="cd09274">
    <property type="entry name" value="RNase_HI_RT_Ty3"/>
    <property type="match status" value="1"/>
</dbReference>
<reference evidence="8" key="1">
    <citation type="journal article" date="2019" name="Sci. Rep.">
        <title>Draft genome of Tanacetum cinerariifolium, the natural source of mosquito coil.</title>
        <authorList>
            <person name="Yamashiro T."/>
            <person name="Shiraishi A."/>
            <person name="Satake H."/>
            <person name="Nakayama K."/>
        </authorList>
    </citation>
    <scope>NUCLEOTIDE SEQUENCE</scope>
</reference>
<evidence type="ECO:0000256" key="4">
    <source>
        <dbReference type="ARBA" id="ARBA00022759"/>
    </source>
</evidence>
<dbReference type="PANTHER" id="PTHR34072">
    <property type="entry name" value="ENZYMATIC POLYPROTEIN-RELATED"/>
    <property type="match status" value="1"/>
</dbReference>
<evidence type="ECO:0000313" key="8">
    <source>
        <dbReference type="EMBL" id="GFC76951.1"/>
    </source>
</evidence>
<gene>
    <name evidence="8" type="ORF">Tci_848921</name>
</gene>
<dbReference type="Pfam" id="PF17917">
    <property type="entry name" value="RT_RNaseH"/>
    <property type="match status" value="1"/>
</dbReference>
<keyword evidence="2" id="KW-0548">Nucleotidyltransferase</keyword>
<dbReference type="GO" id="GO:0003964">
    <property type="term" value="F:RNA-directed DNA polymerase activity"/>
    <property type="evidence" value="ECO:0007669"/>
    <property type="project" value="UniProtKB-KW"/>
</dbReference>
<dbReference type="GO" id="GO:0004519">
    <property type="term" value="F:endonuclease activity"/>
    <property type="evidence" value="ECO:0007669"/>
    <property type="project" value="UniProtKB-KW"/>
</dbReference>
<keyword evidence="5" id="KW-0378">Hydrolase</keyword>
<comment type="caution">
    <text evidence="8">The sequence shown here is derived from an EMBL/GenBank/DDBJ whole genome shotgun (WGS) entry which is preliminary data.</text>
</comment>
<organism evidence="8">
    <name type="scientific">Tanacetum cinerariifolium</name>
    <name type="common">Dalmatian daisy</name>
    <name type="synonym">Chrysanthemum cinerariifolium</name>
    <dbReference type="NCBI Taxonomy" id="118510"/>
    <lineage>
        <taxon>Eukaryota</taxon>
        <taxon>Viridiplantae</taxon>
        <taxon>Streptophyta</taxon>
        <taxon>Embryophyta</taxon>
        <taxon>Tracheophyta</taxon>
        <taxon>Spermatophyta</taxon>
        <taxon>Magnoliopsida</taxon>
        <taxon>eudicotyledons</taxon>
        <taxon>Gunneridae</taxon>
        <taxon>Pentapetalae</taxon>
        <taxon>asterids</taxon>
        <taxon>campanulids</taxon>
        <taxon>Asterales</taxon>
        <taxon>Asteraceae</taxon>
        <taxon>Asteroideae</taxon>
        <taxon>Anthemideae</taxon>
        <taxon>Anthemidinae</taxon>
        <taxon>Tanacetum</taxon>
    </lineage>
</organism>
<dbReference type="EMBL" id="BKCJ011058811">
    <property type="protein sequence ID" value="GFC76951.1"/>
    <property type="molecule type" value="Genomic_DNA"/>
</dbReference>
<name>A0A699R215_TANCI</name>
<feature type="non-terminal residue" evidence="8">
    <location>
        <position position="1"/>
    </location>
</feature>
<evidence type="ECO:0000256" key="6">
    <source>
        <dbReference type="ARBA" id="ARBA00022918"/>
    </source>
</evidence>
<keyword evidence="3" id="KW-0540">Nuclease</keyword>
<dbReference type="InterPro" id="IPR041373">
    <property type="entry name" value="RT_RNaseH"/>
</dbReference>
<keyword evidence="4" id="KW-0255">Endonuclease</keyword>